<evidence type="ECO:0000313" key="1">
    <source>
        <dbReference type="EMBL" id="NYI41182.1"/>
    </source>
</evidence>
<dbReference type="EC" id="3.1.3.23" evidence="1"/>
<dbReference type="SFLD" id="SFLDS00003">
    <property type="entry name" value="Haloacid_Dehalogenase"/>
    <property type="match status" value="1"/>
</dbReference>
<dbReference type="Gene3D" id="3.40.50.1000">
    <property type="entry name" value="HAD superfamily/HAD-like"/>
    <property type="match status" value="1"/>
</dbReference>
<dbReference type="InterPro" id="IPR023198">
    <property type="entry name" value="PGP-like_dom2"/>
</dbReference>
<keyword evidence="1" id="KW-0378">Hydrolase</keyword>
<comment type="caution">
    <text evidence="1">The sequence shown here is derived from an EMBL/GenBank/DDBJ whole genome shotgun (WGS) entry which is preliminary data.</text>
</comment>
<dbReference type="InterPro" id="IPR036412">
    <property type="entry name" value="HAD-like_sf"/>
</dbReference>
<dbReference type="Proteomes" id="UP000547973">
    <property type="component" value="Unassembled WGS sequence"/>
</dbReference>
<accession>A0A7Y9Z9A8</accession>
<dbReference type="EMBL" id="JACBZO010000001">
    <property type="protein sequence ID" value="NYI41182.1"/>
    <property type="molecule type" value="Genomic_DNA"/>
</dbReference>
<dbReference type="AlphaFoldDB" id="A0A7Y9Z9A8"/>
<reference evidence="1 2" key="1">
    <citation type="submission" date="2020-07" db="EMBL/GenBank/DDBJ databases">
        <title>Sequencing the genomes of 1000 actinobacteria strains.</title>
        <authorList>
            <person name="Klenk H.-P."/>
        </authorList>
    </citation>
    <scope>NUCLEOTIDE SEQUENCE [LARGE SCALE GENOMIC DNA]</scope>
    <source>
        <strain evidence="1 2">DSM 19970</strain>
    </source>
</reference>
<dbReference type="Gene3D" id="1.10.150.240">
    <property type="entry name" value="Putative phosphatase, domain 2"/>
    <property type="match status" value="1"/>
</dbReference>
<dbReference type="GO" id="GO:0050308">
    <property type="term" value="F:sugar-phosphatase activity"/>
    <property type="evidence" value="ECO:0007669"/>
    <property type="project" value="UniProtKB-EC"/>
</dbReference>
<evidence type="ECO:0000313" key="2">
    <source>
        <dbReference type="Proteomes" id="UP000547973"/>
    </source>
</evidence>
<dbReference type="InterPro" id="IPR051806">
    <property type="entry name" value="HAD-like_SPP"/>
</dbReference>
<dbReference type="FunFam" id="3.40.50.1000:FF:000162">
    <property type="entry name" value="HAD-like protein"/>
    <property type="match status" value="1"/>
</dbReference>
<dbReference type="RefSeq" id="WP_062074992.1">
    <property type="nucleotide sequence ID" value="NZ_BBRC01000005.1"/>
</dbReference>
<dbReference type="SFLD" id="SFLDG01129">
    <property type="entry name" value="C1.5:_HAD__Beta-PGM__Phosphata"/>
    <property type="match status" value="1"/>
</dbReference>
<dbReference type="Pfam" id="PF00702">
    <property type="entry name" value="Hydrolase"/>
    <property type="match status" value="1"/>
</dbReference>
<dbReference type="InterPro" id="IPR023214">
    <property type="entry name" value="HAD_sf"/>
</dbReference>
<dbReference type="SUPFAM" id="SSF56784">
    <property type="entry name" value="HAD-like"/>
    <property type="match status" value="1"/>
</dbReference>
<sequence>MPQAALVVDAVLFDMDGTLVDSNSVVDRMWTEFAVTLGLDPHAVRTFAHGTPSTATLRTFLPAHESFDEWFERLASWEAGSFGQVSEIAGAIAAVRALPRERWAVVTSALRDAALKRIETVGFPAPHVLIGADDVANGKPDPEGFRAAANALGVDPARCVVFEDSPAGLEAALAVGAAAVVVGTLDAEVTRGLRRIVDWKGVTFACNPEGRIVVEGIPSLDDGINPVRN</sequence>
<dbReference type="OrthoDB" id="9800058at2"/>
<proteinExistence type="predicted"/>
<dbReference type="PANTHER" id="PTHR43481:SF4">
    <property type="entry name" value="GLYCEROL-1-PHOSPHATE PHOSPHOHYDROLASE 1-RELATED"/>
    <property type="match status" value="1"/>
</dbReference>
<name>A0A7Y9Z9A8_9MICO</name>
<keyword evidence="2" id="KW-1185">Reference proteome</keyword>
<gene>
    <name evidence="1" type="ORF">BKA03_001301</name>
</gene>
<dbReference type="InterPro" id="IPR006439">
    <property type="entry name" value="HAD-SF_hydro_IA"/>
</dbReference>
<organism evidence="1 2">
    <name type="scientific">Demequina lutea</name>
    <dbReference type="NCBI Taxonomy" id="431489"/>
    <lineage>
        <taxon>Bacteria</taxon>
        <taxon>Bacillati</taxon>
        <taxon>Actinomycetota</taxon>
        <taxon>Actinomycetes</taxon>
        <taxon>Micrococcales</taxon>
        <taxon>Demequinaceae</taxon>
        <taxon>Demequina</taxon>
    </lineage>
</organism>
<dbReference type="PANTHER" id="PTHR43481">
    <property type="entry name" value="FRUCTOSE-1-PHOSPHATE PHOSPHATASE"/>
    <property type="match status" value="1"/>
</dbReference>
<dbReference type="NCBIfam" id="TIGR01509">
    <property type="entry name" value="HAD-SF-IA-v3"/>
    <property type="match status" value="1"/>
</dbReference>
<protein>
    <submittedName>
        <fullName evidence="1">Sugar-phosphatase</fullName>
        <ecNumber evidence="1">3.1.3.23</ecNumber>
    </submittedName>
</protein>